<name>A0A362X4L9_9FLAO</name>
<dbReference type="InterPro" id="IPR037066">
    <property type="entry name" value="Plug_dom_sf"/>
</dbReference>
<comment type="caution">
    <text evidence="1">The sequence shown here is derived from an EMBL/GenBank/DDBJ whole genome shotgun (WGS) entry which is preliminary data.</text>
</comment>
<evidence type="ECO:0000313" key="1">
    <source>
        <dbReference type="EMBL" id="PQV49549.1"/>
    </source>
</evidence>
<dbReference type="Gene3D" id="2.170.130.10">
    <property type="entry name" value="TonB-dependent receptor, plug domain"/>
    <property type="match status" value="1"/>
</dbReference>
<dbReference type="RefSeq" id="WP_105473289.1">
    <property type="nucleotide sequence ID" value="NZ_PVEO01000003.1"/>
</dbReference>
<proteinExistence type="predicted"/>
<protein>
    <recommendedName>
        <fullName evidence="3">TonB-dependent receptor plug domain-containing protein</fullName>
    </recommendedName>
</protein>
<sequence length="809" mass="91349">MLKTLTRIKKQTKNIFLVFVVLTTFLSAQNNNLNLEIEKTYVHTDRTTYTLGETLWYKTYTVYAHNNLLFDNSKILYVELISSDSKIIARNHTRLVAGLGNGDFKLTEKLGVKPGKYQIKAYTNWMRNFGEDFVFKKEIEVLDIYNAIPKTVNTAITSGDKNTPEIKKPKFNIQFFPEGGSLLKNVSSVVAFKAVDLNGNPIQVQGQILDEKGEIITFFSSVHDGMGKFQLKPTSGKNYFAKVTTTNQDETKEPLPSIINEGFSLGYKVVKGKKIISIQTNAETLLKYSKKPITISYSSRGVTYFVETLELTDNKLFIELPEDNLPEGINQITLLDDALRPQSERLVYVEKNKDVKVKVSTNKTIYKPKEKVAISVSSKNSFGEAVAASFSIAGIDLNGAEKASAYGTNISSYFLMESDIKGDVYNPGYYFNPNNPNRLQYLDILLLTQGWRDFLWKQHYKLDNNRKYNVEKGINITGIVKKIFGKKPVIGNTVSLSLIGKRSLKSLNAITNSKGEFKFENLDIIGTNRIHLKTTNKNGKETGMLVLDSIFKAPITTDYKGGRNALRSMSQNTTIAQNIYKKHVEFKVDPENILDEIEIVAKKKPTPSFYGKLDYSFDIDENSPTYANVYQLIEATIPNVVFEEESGFRFIRNSGPALLVINGKRTDYVSDLDFLLPDDILKLEASNGPRATMIFGNEASNGAIIIYTKRNITGQTKENLQVIETQINGYHQARIFYTPDLNYENSEEHKEDAIRNTVYWNPYVHPDKTGVFNGIYYNTAVETNVKITLEGITANGIPIVVNTYYTIEE</sequence>
<organism evidence="1 2">
    <name type="scientific">Jejuia pallidilutea</name>
    <dbReference type="NCBI Taxonomy" id="504487"/>
    <lineage>
        <taxon>Bacteria</taxon>
        <taxon>Pseudomonadati</taxon>
        <taxon>Bacteroidota</taxon>
        <taxon>Flavobacteriia</taxon>
        <taxon>Flavobacteriales</taxon>
        <taxon>Flavobacteriaceae</taxon>
        <taxon>Jejuia</taxon>
    </lineage>
</organism>
<dbReference type="EMBL" id="PVEO01000003">
    <property type="protein sequence ID" value="PQV49549.1"/>
    <property type="molecule type" value="Genomic_DNA"/>
</dbReference>
<evidence type="ECO:0008006" key="3">
    <source>
        <dbReference type="Google" id="ProtNLM"/>
    </source>
</evidence>
<dbReference type="Proteomes" id="UP000251545">
    <property type="component" value="Unassembled WGS sequence"/>
</dbReference>
<evidence type="ECO:0000313" key="2">
    <source>
        <dbReference type="Proteomes" id="UP000251545"/>
    </source>
</evidence>
<gene>
    <name evidence="1" type="ORF">CLV33_103185</name>
</gene>
<dbReference type="Gene3D" id="2.60.40.1930">
    <property type="match status" value="1"/>
</dbReference>
<reference evidence="1 2" key="1">
    <citation type="submission" date="2018-02" db="EMBL/GenBank/DDBJ databases">
        <title>Genomic Encyclopedia of Archaeal and Bacterial Type Strains, Phase II (KMG-II): from individual species to whole genera.</title>
        <authorList>
            <person name="Goeker M."/>
        </authorList>
    </citation>
    <scope>NUCLEOTIDE SEQUENCE [LARGE SCALE GENOMIC DNA]</scope>
    <source>
        <strain evidence="1 2">DSM 21165</strain>
    </source>
</reference>
<dbReference type="AlphaFoldDB" id="A0A362X4L9"/>
<accession>A0A362X4L9</accession>
<dbReference type="SUPFAM" id="SSF56935">
    <property type="entry name" value="Porins"/>
    <property type="match status" value="1"/>
</dbReference>